<keyword evidence="3" id="KW-1185">Reference proteome</keyword>
<organism evidence="2 3">
    <name type="scientific">Rhodothermus marinus (strain ATCC 43812 / DSM 4252 / R-10)</name>
    <name type="common">Rhodothermus obamensis</name>
    <dbReference type="NCBI Taxonomy" id="518766"/>
    <lineage>
        <taxon>Bacteria</taxon>
        <taxon>Pseudomonadati</taxon>
        <taxon>Rhodothermota</taxon>
        <taxon>Rhodothermia</taxon>
        <taxon>Rhodothermales</taxon>
        <taxon>Rhodothermaceae</taxon>
        <taxon>Rhodothermus</taxon>
    </lineage>
</organism>
<evidence type="ECO:0000313" key="2">
    <source>
        <dbReference type="EMBL" id="ACY47821.1"/>
    </source>
</evidence>
<dbReference type="EMBL" id="CP001807">
    <property type="protein sequence ID" value="ACY47821.1"/>
    <property type="molecule type" value="Genomic_DNA"/>
</dbReference>
<dbReference type="AlphaFoldDB" id="D0MH36"/>
<dbReference type="Proteomes" id="UP000002221">
    <property type="component" value="Chromosome"/>
</dbReference>
<gene>
    <name evidence="2" type="ordered locus">Rmar_0927</name>
</gene>
<protein>
    <submittedName>
        <fullName evidence="2">Uncharacterized protein</fullName>
    </submittedName>
</protein>
<dbReference type="KEGG" id="rmr:Rmar_0927"/>
<feature type="transmembrane region" description="Helical" evidence="1">
    <location>
        <begin position="20"/>
        <end position="40"/>
    </location>
</feature>
<evidence type="ECO:0000313" key="3">
    <source>
        <dbReference type="Proteomes" id="UP000002221"/>
    </source>
</evidence>
<keyword evidence="1" id="KW-0472">Membrane</keyword>
<keyword evidence="1" id="KW-0812">Transmembrane</keyword>
<dbReference type="OrthoDB" id="9950966at2"/>
<name>D0MH36_RHOM4</name>
<reference evidence="2 3" key="1">
    <citation type="journal article" date="2009" name="Stand. Genomic Sci.">
        <title>Complete genome sequence of Rhodothermus marinus type strain (R-10).</title>
        <authorList>
            <person name="Nolan M."/>
            <person name="Tindall B.J."/>
            <person name="Pomrenke H."/>
            <person name="Lapidus A."/>
            <person name="Copeland A."/>
            <person name="Glavina Del Rio T."/>
            <person name="Lucas S."/>
            <person name="Chen F."/>
            <person name="Tice H."/>
            <person name="Cheng J.F."/>
            <person name="Saunders E."/>
            <person name="Han C."/>
            <person name="Bruce D."/>
            <person name="Goodwin L."/>
            <person name="Chain P."/>
            <person name="Pitluck S."/>
            <person name="Ovchinikova G."/>
            <person name="Pati A."/>
            <person name="Ivanova N."/>
            <person name="Mavromatis K."/>
            <person name="Chen A."/>
            <person name="Palaniappan K."/>
            <person name="Land M."/>
            <person name="Hauser L."/>
            <person name="Chang Y.J."/>
            <person name="Jeffries C.D."/>
            <person name="Brettin T."/>
            <person name="Goker M."/>
            <person name="Bristow J."/>
            <person name="Eisen J.A."/>
            <person name="Markowitz V."/>
            <person name="Hugenholtz P."/>
            <person name="Kyrpides N.C."/>
            <person name="Klenk H.P."/>
            <person name="Detter J.C."/>
        </authorList>
    </citation>
    <scope>NUCLEOTIDE SEQUENCE [LARGE SCALE GENOMIC DNA]</scope>
    <source>
        <strain evidence="3">ATCC 43812 / DSM 4252 / R-10</strain>
    </source>
</reference>
<dbReference type="HOGENOM" id="CLU_2384225_0_0_10"/>
<evidence type="ECO:0000256" key="1">
    <source>
        <dbReference type="SAM" id="Phobius"/>
    </source>
</evidence>
<accession>D0MH36</accession>
<keyword evidence="1" id="KW-1133">Transmembrane helix</keyword>
<feature type="transmembrane region" description="Helical" evidence="1">
    <location>
        <begin position="52"/>
        <end position="73"/>
    </location>
</feature>
<proteinExistence type="predicted"/>
<dbReference type="STRING" id="518766.Rmar_0927"/>
<dbReference type="RefSeq" id="WP_012843433.1">
    <property type="nucleotide sequence ID" value="NC_013501.1"/>
</dbReference>
<sequence length="94" mass="10340">MNNRHPESESDPRTELQWSLLRWAGGFVGGALAVLLLPRAVRLFIRRILPGLLLDVIVAVTVGLVTEKVLAWLQRQPEVSQPTPEPHGAASPTE</sequence>